<name>A0AAD7KNM4_QUISA</name>
<proteinExistence type="predicted"/>
<sequence>MIYDHGSRLYANYWVGCRVWLKDRILSLYIFKANWPSEEEAEEEESLAKILAKVESAMGEVLDKEGIANGEVENIELDANGKNVDDDAGDQ</sequence>
<protein>
    <submittedName>
        <fullName evidence="1">Uncharacterized protein</fullName>
    </submittedName>
</protein>
<evidence type="ECO:0000313" key="2">
    <source>
        <dbReference type="Proteomes" id="UP001163823"/>
    </source>
</evidence>
<keyword evidence="2" id="KW-1185">Reference proteome</keyword>
<dbReference type="EMBL" id="JARAOO010000014">
    <property type="protein sequence ID" value="KAJ7942812.1"/>
    <property type="molecule type" value="Genomic_DNA"/>
</dbReference>
<dbReference type="Proteomes" id="UP001163823">
    <property type="component" value="Chromosome 14"/>
</dbReference>
<reference evidence="1" key="1">
    <citation type="journal article" date="2023" name="Science">
        <title>Elucidation of the pathway for biosynthesis of saponin adjuvants from the soapbark tree.</title>
        <authorList>
            <person name="Reed J."/>
            <person name="Orme A."/>
            <person name="El-Demerdash A."/>
            <person name="Owen C."/>
            <person name="Martin L.B.B."/>
            <person name="Misra R.C."/>
            <person name="Kikuchi S."/>
            <person name="Rejzek M."/>
            <person name="Martin A.C."/>
            <person name="Harkess A."/>
            <person name="Leebens-Mack J."/>
            <person name="Louveau T."/>
            <person name="Stephenson M.J."/>
            <person name="Osbourn A."/>
        </authorList>
    </citation>
    <scope>NUCLEOTIDE SEQUENCE</scope>
    <source>
        <strain evidence="1">S10</strain>
    </source>
</reference>
<accession>A0AAD7KNM4</accession>
<dbReference type="AlphaFoldDB" id="A0AAD7KNM4"/>
<gene>
    <name evidence="1" type="ORF">O6P43_032434</name>
</gene>
<comment type="caution">
    <text evidence="1">The sequence shown here is derived from an EMBL/GenBank/DDBJ whole genome shotgun (WGS) entry which is preliminary data.</text>
</comment>
<dbReference type="KEGG" id="qsa:O6P43_032434"/>
<organism evidence="1 2">
    <name type="scientific">Quillaja saponaria</name>
    <name type="common">Soap bark tree</name>
    <dbReference type="NCBI Taxonomy" id="32244"/>
    <lineage>
        <taxon>Eukaryota</taxon>
        <taxon>Viridiplantae</taxon>
        <taxon>Streptophyta</taxon>
        <taxon>Embryophyta</taxon>
        <taxon>Tracheophyta</taxon>
        <taxon>Spermatophyta</taxon>
        <taxon>Magnoliopsida</taxon>
        <taxon>eudicotyledons</taxon>
        <taxon>Gunneridae</taxon>
        <taxon>Pentapetalae</taxon>
        <taxon>rosids</taxon>
        <taxon>fabids</taxon>
        <taxon>Fabales</taxon>
        <taxon>Quillajaceae</taxon>
        <taxon>Quillaja</taxon>
    </lineage>
</organism>
<evidence type="ECO:0000313" key="1">
    <source>
        <dbReference type="EMBL" id="KAJ7942812.1"/>
    </source>
</evidence>